<dbReference type="GO" id="GO:0046540">
    <property type="term" value="C:U4/U6 x U5 tri-snRNP complex"/>
    <property type="evidence" value="ECO:0007669"/>
    <property type="project" value="TreeGrafter"/>
</dbReference>
<dbReference type="SUPFAM" id="SSF50182">
    <property type="entry name" value="Sm-like ribonucleoproteins"/>
    <property type="match status" value="1"/>
</dbReference>
<dbReference type="GO" id="GO:0000932">
    <property type="term" value="C:P-body"/>
    <property type="evidence" value="ECO:0007669"/>
    <property type="project" value="TreeGrafter"/>
</dbReference>
<dbReference type="GO" id="GO:0071013">
    <property type="term" value="C:catalytic step 2 spliceosome"/>
    <property type="evidence" value="ECO:0007669"/>
    <property type="project" value="TreeGrafter"/>
</dbReference>
<protein>
    <submittedName>
        <fullName evidence="10">LSM domain-containing protein</fullName>
    </submittedName>
</protein>
<evidence type="ECO:0000256" key="7">
    <source>
        <dbReference type="ARBA" id="ARBA00023242"/>
    </source>
</evidence>
<dbReference type="GO" id="GO:1990726">
    <property type="term" value="C:Lsm1-7-Pat1 complex"/>
    <property type="evidence" value="ECO:0007669"/>
    <property type="project" value="TreeGrafter"/>
</dbReference>
<evidence type="ECO:0000256" key="6">
    <source>
        <dbReference type="ARBA" id="ARBA00023187"/>
    </source>
</evidence>
<keyword evidence="8" id="KW-0687">Ribonucleoprotein</keyword>
<feature type="domain" description="Sm" evidence="9">
    <location>
        <begin position="2"/>
        <end position="76"/>
    </location>
</feature>
<dbReference type="HOGENOM" id="CLU_130474_3_0_1"/>
<dbReference type="InterPro" id="IPR047575">
    <property type="entry name" value="Sm"/>
</dbReference>
<dbReference type="GO" id="GO:0000398">
    <property type="term" value="P:mRNA splicing, via spliceosome"/>
    <property type="evidence" value="ECO:0007669"/>
    <property type="project" value="TreeGrafter"/>
</dbReference>
<dbReference type="Gene3D" id="2.30.30.100">
    <property type="match status" value="1"/>
</dbReference>
<reference evidence="11" key="1">
    <citation type="journal article" date="2013" name="PLoS Genet.">
        <title>The genome of Spraguea lophii and the basis of host-microsporidian interactions.</title>
        <authorList>
            <person name="Campbell S.E."/>
            <person name="Williams T.A."/>
            <person name="Yousuf A."/>
            <person name="Soanes D.M."/>
            <person name="Paszkiewicz K.H."/>
            <person name="Williams B.A.P."/>
        </authorList>
    </citation>
    <scope>NUCLEOTIDE SEQUENCE [LARGE SCALE GENOMIC DNA]</scope>
    <source>
        <strain evidence="11">42_110</strain>
    </source>
</reference>
<keyword evidence="3" id="KW-0507">mRNA processing</keyword>
<keyword evidence="11" id="KW-1185">Reference proteome</keyword>
<proteinExistence type="inferred from homology"/>
<dbReference type="AlphaFoldDB" id="S7W808"/>
<comment type="similarity">
    <text evidence="2">Belongs to the snRNP Sm proteins family.</text>
</comment>
<dbReference type="PANTHER" id="PTHR13829:SF2">
    <property type="entry name" value="U6 SNRNA-ASSOCIATED SM-LIKE PROTEIN LSM2"/>
    <property type="match status" value="1"/>
</dbReference>
<sequence length="88" mass="10170">MLFYTFFKTLIGKRLCFELKNTMIIVGRLESVDNFLNIKISMIKMIEPIDNPILNNLEVVTIRGSGIKIIRMCDDINLQSVLDGSRYK</sequence>
<dbReference type="GO" id="GO:0003723">
    <property type="term" value="F:RNA binding"/>
    <property type="evidence" value="ECO:0007669"/>
    <property type="project" value="UniProtKB-KW"/>
</dbReference>
<evidence type="ECO:0000256" key="3">
    <source>
        <dbReference type="ARBA" id="ARBA00022664"/>
    </source>
</evidence>
<comment type="subcellular location">
    <subcellularLocation>
        <location evidence="1">Nucleus</location>
    </subcellularLocation>
</comment>
<evidence type="ECO:0000256" key="5">
    <source>
        <dbReference type="ARBA" id="ARBA00022884"/>
    </source>
</evidence>
<dbReference type="GO" id="GO:0005688">
    <property type="term" value="C:U6 snRNP"/>
    <property type="evidence" value="ECO:0007669"/>
    <property type="project" value="TreeGrafter"/>
</dbReference>
<dbReference type="EMBL" id="ATCN01000468">
    <property type="protein sequence ID" value="EPR78961.1"/>
    <property type="molecule type" value="Genomic_DNA"/>
</dbReference>
<dbReference type="Pfam" id="PF01423">
    <property type="entry name" value="LSM"/>
    <property type="match status" value="1"/>
</dbReference>
<dbReference type="InterPro" id="IPR016654">
    <property type="entry name" value="U6_snRNA_Lsm2"/>
</dbReference>
<dbReference type="InParanoid" id="S7W808"/>
<evidence type="ECO:0000313" key="11">
    <source>
        <dbReference type="Proteomes" id="UP000014978"/>
    </source>
</evidence>
<evidence type="ECO:0000256" key="1">
    <source>
        <dbReference type="ARBA" id="ARBA00004123"/>
    </source>
</evidence>
<dbReference type="InterPro" id="IPR010920">
    <property type="entry name" value="LSM_dom_sf"/>
</dbReference>
<name>S7W808_SPRLO</name>
<gene>
    <name evidence="10" type="ORF">SLOPH_2719</name>
</gene>
<evidence type="ECO:0000313" key="10">
    <source>
        <dbReference type="EMBL" id="EPR78961.1"/>
    </source>
</evidence>
<dbReference type="Proteomes" id="UP000014978">
    <property type="component" value="Unassembled WGS sequence"/>
</dbReference>
<keyword evidence="6" id="KW-0508">mRNA splicing</keyword>
<keyword evidence="7" id="KW-0539">Nucleus</keyword>
<keyword evidence="5" id="KW-0694">RNA-binding</keyword>
<dbReference type="OrthoDB" id="10256176at2759"/>
<evidence type="ECO:0000256" key="2">
    <source>
        <dbReference type="ARBA" id="ARBA00006850"/>
    </source>
</evidence>
<dbReference type="GO" id="GO:0071011">
    <property type="term" value="C:precatalytic spliceosome"/>
    <property type="evidence" value="ECO:0007669"/>
    <property type="project" value="TreeGrafter"/>
</dbReference>
<accession>S7W808</accession>
<evidence type="ECO:0000256" key="4">
    <source>
        <dbReference type="ARBA" id="ARBA00022728"/>
    </source>
</evidence>
<dbReference type="PROSITE" id="PS52002">
    <property type="entry name" value="SM"/>
    <property type="match status" value="1"/>
</dbReference>
<comment type="caution">
    <text evidence="10">The sequence shown here is derived from an EMBL/GenBank/DDBJ whole genome shotgun (WGS) entry which is preliminary data.</text>
</comment>
<dbReference type="FunCoup" id="S7W808">
    <property type="interactions" value="283"/>
</dbReference>
<dbReference type="SMART" id="SM00651">
    <property type="entry name" value="Sm"/>
    <property type="match status" value="1"/>
</dbReference>
<keyword evidence="4" id="KW-0747">Spliceosome</keyword>
<evidence type="ECO:0000256" key="8">
    <source>
        <dbReference type="ARBA" id="ARBA00023274"/>
    </source>
</evidence>
<organism evidence="10 11">
    <name type="scientific">Spraguea lophii (strain 42_110)</name>
    <name type="common">Microsporidian parasite</name>
    <dbReference type="NCBI Taxonomy" id="1358809"/>
    <lineage>
        <taxon>Eukaryota</taxon>
        <taxon>Fungi</taxon>
        <taxon>Fungi incertae sedis</taxon>
        <taxon>Microsporidia</taxon>
        <taxon>Spragueidae</taxon>
        <taxon>Spraguea</taxon>
    </lineage>
</organism>
<dbReference type="PANTHER" id="PTHR13829">
    <property type="entry name" value="SNRNP CORE PROTEIN FAMILY MEMBER"/>
    <property type="match status" value="1"/>
</dbReference>
<dbReference type="VEuPathDB" id="MicrosporidiaDB:SLOPH_2719"/>
<dbReference type="STRING" id="1358809.S7W808"/>
<evidence type="ECO:0000259" key="9">
    <source>
        <dbReference type="PROSITE" id="PS52002"/>
    </source>
</evidence>
<feature type="non-terminal residue" evidence="10">
    <location>
        <position position="88"/>
    </location>
</feature>
<dbReference type="InterPro" id="IPR001163">
    <property type="entry name" value="Sm_dom_euk/arc"/>
</dbReference>